<dbReference type="PROSITE" id="PS51384">
    <property type="entry name" value="FAD_FR"/>
    <property type="match status" value="1"/>
</dbReference>
<dbReference type="Gene3D" id="2.40.30.10">
    <property type="entry name" value="Translation factors"/>
    <property type="match status" value="1"/>
</dbReference>
<dbReference type="Gene3D" id="1.20.990.10">
    <property type="entry name" value="NADPH-cytochrome p450 Reductase, Chain A, domain 3"/>
    <property type="match status" value="1"/>
</dbReference>
<dbReference type="InterPro" id="IPR017927">
    <property type="entry name" value="FAD-bd_FR_type"/>
</dbReference>
<dbReference type="InterPro" id="IPR017938">
    <property type="entry name" value="Riboflavin_synthase-like_b-brl"/>
</dbReference>
<dbReference type="GO" id="GO:0050660">
    <property type="term" value="F:flavin adenine dinucleotide binding"/>
    <property type="evidence" value="ECO:0007669"/>
    <property type="project" value="TreeGrafter"/>
</dbReference>
<evidence type="ECO:0000256" key="6">
    <source>
        <dbReference type="ARBA" id="ARBA00022857"/>
    </source>
</evidence>
<dbReference type="Gene3D" id="3.40.50.360">
    <property type="match status" value="1"/>
</dbReference>
<dbReference type="GO" id="GO:0003958">
    <property type="term" value="F:NADPH-hemoprotein reductase activity"/>
    <property type="evidence" value="ECO:0007669"/>
    <property type="project" value="TreeGrafter"/>
</dbReference>
<dbReference type="InterPro" id="IPR003097">
    <property type="entry name" value="CysJ-like_FAD-binding"/>
</dbReference>
<name>A0A9N9V568_9HYPO</name>
<dbReference type="InterPro" id="IPR039261">
    <property type="entry name" value="FNR_nucleotide-bd"/>
</dbReference>
<gene>
    <name evidence="10" type="ORF">CRHIZ90672A_00005358</name>
</gene>
<sequence length="676" mass="74500">MDLIKTLDYRMVSDLKHSLLDATYGEGSVLPRSDPHKHLFFQQPQAVNGARSCAAAATRNIGEKARESDAKIIILWGSQSGTAESLAHRLARDAQQRLKSVTVVCDLADYDPATIAEVAESVIVVFIVSTYGEGDPSHNAIEFVSHVTTLRSSPLSHLRYAAFGCGNSNYRYFNKAIDDIASSMDRCGAKCLVSTGKGDEASRSTQEDFLEWKEGFFSYLVSEYGMPDHKAEYQPSVSITKEEPTAANSELLDNKSLPRKQHTIDIPIASRDIVATYDGQDRSCIDLKLDLSSHSQIKYRTGDHIAIWPCNPLEEVDRLLGVLGLESQKTDALRITVKDDMDELKVPSLTTIQALVSQHLDICAPVPRETVLALARLTSSVIVRTELENIGRDRETYATFLDHHHLNLGRLLELMNSHDLSNSWMGLPLAFIIDFIPPMQPRLYSIATSSTVDPRRVGVVVSVKPTPVLKNPAALICGVTSTYLSTTDLPSISNDASLVRAEIRRSSFKLPINLSIPVIMVAAGTGIAPFRAFVQERARLASIGHKVGPMILFSGSQNLSDSLYHDEFSALAAMDGDRALPLKFIAAFSRPRGGDVNLAKKTYVQDQVLVHSREVVQHLVDNDGAIYICGATTMAKAVGDVILEVVMQRNSWSKEAADKWRQNKRKTASWHEDVWG</sequence>
<dbReference type="InterPro" id="IPR001433">
    <property type="entry name" value="OxRdtase_FAD/NAD-bd"/>
</dbReference>
<dbReference type="Gene3D" id="3.40.50.80">
    <property type="entry name" value="Nucleotide-binding domain of ferredoxin-NADP reductase (FNR) module"/>
    <property type="match status" value="1"/>
</dbReference>
<dbReference type="AlphaFoldDB" id="A0A9N9V568"/>
<dbReference type="SUPFAM" id="SSF63380">
    <property type="entry name" value="Riboflavin synthase domain-like"/>
    <property type="match status" value="1"/>
</dbReference>
<keyword evidence="11" id="KW-1185">Reference proteome</keyword>
<comment type="caution">
    <text evidence="10">The sequence shown here is derived from an EMBL/GenBank/DDBJ whole genome shotgun (WGS) entry which is preliminary data.</text>
</comment>
<dbReference type="PANTHER" id="PTHR19384">
    <property type="entry name" value="NITRIC OXIDE SYNTHASE-RELATED"/>
    <property type="match status" value="1"/>
</dbReference>
<evidence type="ECO:0000313" key="10">
    <source>
        <dbReference type="EMBL" id="CAH0018735.1"/>
    </source>
</evidence>
<feature type="domain" description="Flavodoxin-like" evidence="8">
    <location>
        <begin position="72"/>
        <end position="217"/>
    </location>
</feature>
<comment type="cofactor">
    <cofactor evidence="2">
        <name>FAD</name>
        <dbReference type="ChEBI" id="CHEBI:57692"/>
    </cofactor>
</comment>
<organism evidence="10 11">
    <name type="scientific">Clonostachys rhizophaga</name>
    <dbReference type="NCBI Taxonomy" id="160324"/>
    <lineage>
        <taxon>Eukaryota</taxon>
        <taxon>Fungi</taxon>
        <taxon>Dikarya</taxon>
        <taxon>Ascomycota</taxon>
        <taxon>Pezizomycotina</taxon>
        <taxon>Sordariomycetes</taxon>
        <taxon>Hypocreomycetidae</taxon>
        <taxon>Hypocreales</taxon>
        <taxon>Bionectriaceae</taxon>
        <taxon>Clonostachys</taxon>
    </lineage>
</organism>
<keyword evidence="7" id="KW-0560">Oxidoreductase</keyword>
<dbReference type="GO" id="GO:0010181">
    <property type="term" value="F:FMN binding"/>
    <property type="evidence" value="ECO:0007669"/>
    <property type="project" value="InterPro"/>
</dbReference>
<evidence type="ECO:0008006" key="12">
    <source>
        <dbReference type="Google" id="ProtNLM"/>
    </source>
</evidence>
<dbReference type="SUPFAM" id="SSF52343">
    <property type="entry name" value="Ferredoxin reductase-like, C-terminal NADP-linked domain"/>
    <property type="match status" value="1"/>
</dbReference>
<protein>
    <recommendedName>
        <fullName evidence="12">NADPH--cytochrome P450 reductase</fullName>
    </recommendedName>
</protein>
<dbReference type="PRINTS" id="PR00369">
    <property type="entry name" value="FLAVODOXIN"/>
</dbReference>
<dbReference type="PROSITE" id="PS50902">
    <property type="entry name" value="FLAVODOXIN_LIKE"/>
    <property type="match status" value="1"/>
</dbReference>
<evidence type="ECO:0000256" key="5">
    <source>
        <dbReference type="ARBA" id="ARBA00022827"/>
    </source>
</evidence>
<proteinExistence type="predicted"/>
<evidence type="ECO:0000256" key="7">
    <source>
        <dbReference type="ARBA" id="ARBA00023002"/>
    </source>
</evidence>
<feature type="domain" description="FAD-binding FR-type" evidence="9">
    <location>
        <begin position="261"/>
        <end position="511"/>
    </location>
</feature>
<dbReference type="PANTHER" id="PTHR19384:SF108">
    <property type="entry name" value="NADPH--CYTOCHROME P450 REDUCTASE"/>
    <property type="match status" value="1"/>
</dbReference>
<dbReference type="Proteomes" id="UP000696573">
    <property type="component" value="Unassembled WGS sequence"/>
</dbReference>
<evidence type="ECO:0000256" key="1">
    <source>
        <dbReference type="ARBA" id="ARBA00001917"/>
    </source>
</evidence>
<reference evidence="10" key="1">
    <citation type="submission" date="2021-10" db="EMBL/GenBank/DDBJ databases">
        <authorList>
            <person name="Piombo E."/>
        </authorList>
    </citation>
    <scope>NUCLEOTIDE SEQUENCE</scope>
</reference>
<dbReference type="InterPro" id="IPR001709">
    <property type="entry name" value="Flavoprot_Pyr_Nucl_cyt_Rdtase"/>
</dbReference>
<dbReference type="GO" id="GO:0005829">
    <property type="term" value="C:cytosol"/>
    <property type="evidence" value="ECO:0007669"/>
    <property type="project" value="TreeGrafter"/>
</dbReference>
<keyword evidence="6" id="KW-0521">NADP</keyword>
<keyword evidence="5" id="KW-0274">FAD</keyword>
<evidence type="ECO:0000259" key="8">
    <source>
        <dbReference type="PROSITE" id="PS50902"/>
    </source>
</evidence>
<dbReference type="Pfam" id="PF00258">
    <property type="entry name" value="Flavodoxin_1"/>
    <property type="match status" value="1"/>
</dbReference>
<dbReference type="SUPFAM" id="SSF52218">
    <property type="entry name" value="Flavoproteins"/>
    <property type="match status" value="1"/>
</dbReference>
<evidence type="ECO:0000259" key="9">
    <source>
        <dbReference type="PROSITE" id="PS51384"/>
    </source>
</evidence>
<evidence type="ECO:0000256" key="4">
    <source>
        <dbReference type="ARBA" id="ARBA00022643"/>
    </source>
</evidence>
<dbReference type="InterPro" id="IPR023173">
    <property type="entry name" value="NADPH_Cyt_P450_Rdtase_alpha"/>
</dbReference>
<keyword evidence="3" id="KW-0285">Flavoprotein</keyword>
<dbReference type="OrthoDB" id="1856718at2759"/>
<evidence type="ECO:0000256" key="2">
    <source>
        <dbReference type="ARBA" id="ARBA00001974"/>
    </source>
</evidence>
<evidence type="ECO:0000313" key="11">
    <source>
        <dbReference type="Proteomes" id="UP000696573"/>
    </source>
</evidence>
<dbReference type="Pfam" id="PF00175">
    <property type="entry name" value="NAD_binding_1"/>
    <property type="match status" value="1"/>
</dbReference>
<dbReference type="PRINTS" id="PR00371">
    <property type="entry name" value="FPNCR"/>
</dbReference>
<evidence type="ECO:0000256" key="3">
    <source>
        <dbReference type="ARBA" id="ARBA00022630"/>
    </source>
</evidence>
<keyword evidence="4" id="KW-0288">FMN</keyword>
<comment type="cofactor">
    <cofactor evidence="1">
        <name>FMN</name>
        <dbReference type="ChEBI" id="CHEBI:58210"/>
    </cofactor>
</comment>
<dbReference type="EMBL" id="CABFNQ020000544">
    <property type="protein sequence ID" value="CAH0018735.1"/>
    <property type="molecule type" value="Genomic_DNA"/>
</dbReference>
<dbReference type="InterPro" id="IPR029039">
    <property type="entry name" value="Flavoprotein-like_sf"/>
</dbReference>
<dbReference type="InterPro" id="IPR008254">
    <property type="entry name" value="Flavodoxin/NO_synth"/>
</dbReference>
<accession>A0A9N9V568</accession>
<dbReference type="InterPro" id="IPR001094">
    <property type="entry name" value="Flavdoxin-like"/>
</dbReference>
<dbReference type="Pfam" id="PF00667">
    <property type="entry name" value="FAD_binding_1"/>
    <property type="match status" value="1"/>
</dbReference>